<sequence>LLHLAAENAKIILTEKLLTVQDLDVNVTNKDKETPLHHAARGGSSEICHMLLRKGAYINAKDKNGRTALHMSAYQGHCSIVRLLIKQGADKRAKDDTNSTALHAAAAKGNQVCCEILIDANKTLYKEQDKRKRYPLDVAFLKGHDDVFKFLLQILPYRNISTMPKDLQEHLHSHTHKAVKDRNRTVLEAIVESQWWEAGFGAAKKHEDIPCDNFRELIKLYPFLALKVMDNCTKLSCTTPKFTLYDFRIFED</sequence>
<evidence type="ECO:0000256" key="2">
    <source>
        <dbReference type="ARBA" id="ARBA00023043"/>
    </source>
</evidence>
<reference evidence="4 5" key="1">
    <citation type="journal article" date="2024" name="BMC Genomics">
        <title>Genome assembly of redclaw crayfish (Cherax quadricarinatus) provides insights into its immune adaptation and hypoxia tolerance.</title>
        <authorList>
            <person name="Liu Z."/>
            <person name="Zheng J."/>
            <person name="Li H."/>
            <person name="Fang K."/>
            <person name="Wang S."/>
            <person name="He J."/>
            <person name="Zhou D."/>
            <person name="Weng S."/>
            <person name="Chi M."/>
            <person name="Gu Z."/>
            <person name="He J."/>
            <person name="Li F."/>
            <person name="Wang M."/>
        </authorList>
    </citation>
    <scope>NUCLEOTIDE SEQUENCE [LARGE SCALE GENOMIC DNA]</scope>
    <source>
        <strain evidence="4">ZL_2023a</strain>
    </source>
</reference>
<dbReference type="PROSITE" id="PS50297">
    <property type="entry name" value="ANK_REP_REGION"/>
    <property type="match status" value="2"/>
</dbReference>
<dbReference type="AlphaFoldDB" id="A0AAW0YTY8"/>
<keyword evidence="2 3" id="KW-0040">ANK repeat</keyword>
<evidence type="ECO:0000256" key="1">
    <source>
        <dbReference type="ARBA" id="ARBA00022737"/>
    </source>
</evidence>
<feature type="repeat" description="ANK" evidence="3">
    <location>
        <begin position="31"/>
        <end position="63"/>
    </location>
</feature>
<keyword evidence="1" id="KW-0677">Repeat</keyword>
<dbReference type="PROSITE" id="PS50088">
    <property type="entry name" value="ANK_REPEAT"/>
    <property type="match status" value="2"/>
</dbReference>
<feature type="non-terminal residue" evidence="4">
    <location>
        <position position="252"/>
    </location>
</feature>
<keyword evidence="5" id="KW-1185">Reference proteome</keyword>
<dbReference type="SUPFAM" id="SSF48403">
    <property type="entry name" value="Ankyrin repeat"/>
    <property type="match status" value="1"/>
</dbReference>
<proteinExistence type="predicted"/>
<dbReference type="Gene3D" id="1.25.40.20">
    <property type="entry name" value="Ankyrin repeat-containing domain"/>
    <property type="match status" value="1"/>
</dbReference>
<dbReference type="PANTHER" id="PTHR24166">
    <property type="entry name" value="ROLLING PEBBLES, ISOFORM B"/>
    <property type="match status" value="1"/>
</dbReference>
<evidence type="ECO:0000256" key="3">
    <source>
        <dbReference type="PROSITE-ProRule" id="PRU00023"/>
    </source>
</evidence>
<dbReference type="InterPro" id="IPR050889">
    <property type="entry name" value="Dendritic_Spine_Reg/Scaffold"/>
</dbReference>
<evidence type="ECO:0000313" key="5">
    <source>
        <dbReference type="Proteomes" id="UP001445076"/>
    </source>
</evidence>
<evidence type="ECO:0000313" key="4">
    <source>
        <dbReference type="EMBL" id="KAK8753599.1"/>
    </source>
</evidence>
<dbReference type="Pfam" id="PF00023">
    <property type="entry name" value="Ank"/>
    <property type="match status" value="1"/>
</dbReference>
<accession>A0AAW0YTY8</accession>
<organism evidence="4 5">
    <name type="scientific">Cherax quadricarinatus</name>
    <name type="common">Australian red claw crayfish</name>
    <dbReference type="NCBI Taxonomy" id="27406"/>
    <lineage>
        <taxon>Eukaryota</taxon>
        <taxon>Metazoa</taxon>
        <taxon>Ecdysozoa</taxon>
        <taxon>Arthropoda</taxon>
        <taxon>Crustacea</taxon>
        <taxon>Multicrustacea</taxon>
        <taxon>Malacostraca</taxon>
        <taxon>Eumalacostraca</taxon>
        <taxon>Eucarida</taxon>
        <taxon>Decapoda</taxon>
        <taxon>Pleocyemata</taxon>
        <taxon>Astacidea</taxon>
        <taxon>Parastacoidea</taxon>
        <taxon>Parastacidae</taxon>
        <taxon>Cherax</taxon>
    </lineage>
</organism>
<dbReference type="PANTHER" id="PTHR24166:SF48">
    <property type="entry name" value="PROTEIN VAPYRIN"/>
    <property type="match status" value="1"/>
</dbReference>
<feature type="non-terminal residue" evidence="4">
    <location>
        <position position="1"/>
    </location>
</feature>
<protein>
    <submittedName>
        <fullName evidence="4">Uncharacterized protein</fullName>
    </submittedName>
</protein>
<name>A0AAW0YTY8_CHEQU</name>
<feature type="repeat" description="ANK" evidence="3">
    <location>
        <begin position="64"/>
        <end position="96"/>
    </location>
</feature>
<dbReference type="PRINTS" id="PR01415">
    <property type="entry name" value="ANKYRIN"/>
</dbReference>
<dbReference type="Pfam" id="PF12796">
    <property type="entry name" value="Ank_2"/>
    <property type="match status" value="1"/>
</dbReference>
<comment type="caution">
    <text evidence="4">The sequence shown here is derived from an EMBL/GenBank/DDBJ whole genome shotgun (WGS) entry which is preliminary data.</text>
</comment>
<gene>
    <name evidence="4" type="ORF">OTU49_000592</name>
</gene>
<dbReference type="SMART" id="SM00248">
    <property type="entry name" value="ANK"/>
    <property type="match status" value="4"/>
</dbReference>
<dbReference type="InterPro" id="IPR002110">
    <property type="entry name" value="Ankyrin_rpt"/>
</dbReference>
<dbReference type="Proteomes" id="UP001445076">
    <property type="component" value="Unassembled WGS sequence"/>
</dbReference>
<dbReference type="InterPro" id="IPR036770">
    <property type="entry name" value="Ankyrin_rpt-contain_sf"/>
</dbReference>
<dbReference type="EMBL" id="JARKIK010000002">
    <property type="protein sequence ID" value="KAK8753599.1"/>
    <property type="molecule type" value="Genomic_DNA"/>
</dbReference>